<dbReference type="Pfam" id="PF13407">
    <property type="entry name" value="Peripla_BP_4"/>
    <property type="match status" value="1"/>
</dbReference>
<keyword evidence="6" id="KW-1185">Reference proteome</keyword>
<organism evidence="5 6">
    <name type="scientific">Streptomyces xantholiticus</name>
    <dbReference type="NCBI Taxonomy" id="68285"/>
    <lineage>
        <taxon>Bacteria</taxon>
        <taxon>Bacillati</taxon>
        <taxon>Actinomycetota</taxon>
        <taxon>Actinomycetes</taxon>
        <taxon>Kitasatosporales</taxon>
        <taxon>Streptomycetaceae</taxon>
        <taxon>Streptomyces</taxon>
    </lineage>
</organism>
<dbReference type="InterPro" id="IPR025997">
    <property type="entry name" value="SBP_2_dom"/>
</dbReference>
<feature type="domain" description="Periplasmic binding protein" evidence="4">
    <location>
        <begin position="45"/>
        <end position="305"/>
    </location>
</feature>
<reference evidence="5 6" key="1">
    <citation type="submission" date="2024-06" db="EMBL/GenBank/DDBJ databases">
        <title>The Natural Products Discovery Center: Release of the First 8490 Sequenced Strains for Exploring Actinobacteria Biosynthetic Diversity.</title>
        <authorList>
            <person name="Kalkreuter E."/>
            <person name="Kautsar S.A."/>
            <person name="Yang D."/>
            <person name="Bader C.D."/>
            <person name="Teijaro C.N."/>
            <person name="Fluegel L."/>
            <person name="Davis C.M."/>
            <person name="Simpson J.R."/>
            <person name="Lauterbach L."/>
            <person name="Steele A.D."/>
            <person name="Gui C."/>
            <person name="Meng S."/>
            <person name="Li G."/>
            <person name="Viehrig K."/>
            <person name="Ye F."/>
            <person name="Su P."/>
            <person name="Kiefer A.F."/>
            <person name="Nichols A."/>
            <person name="Cepeda A.J."/>
            <person name="Yan W."/>
            <person name="Fan B."/>
            <person name="Jiang Y."/>
            <person name="Adhikari A."/>
            <person name="Zheng C.-J."/>
            <person name="Schuster L."/>
            <person name="Cowan T.M."/>
            <person name="Smanski M.J."/>
            <person name="Chevrette M.G."/>
            <person name="De Carvalho L.P.S."/>
            <person name="Shen B."/>
        </authorList>
    </citation>
    <scope>NUCLEOTIDE SEQUENCE [LARGE SCALE GENOMIC DNA]</scope>
    <source>
        <strain evidence="5 6">NPDC000837</strain>
    </source>
</reference>
<dbReference type="PANTHER" id="PTHR30036:SF1">
    <property type="entry name" value="D-XYLOSE-BINDING PERIPLASMIC PROTEIN"/>
    <property type="match status" value="1"/>
</dbReference>
<comment type="caution">
    <text evidence="5">The sequence shown here is derived from an EMBL/GenBank/DDBJ whole genome shotgun (WGS) entry which is preliminary data.</text>
</comment>
<evidence type="ECO:0000259" key="4">
    <source>
        <dbReference type="Pfam" id="PF13407"/>
    </source>
</evidence>
<evidence type="ECO:0000256" key="3">
    <source>
        <dbReference type="SAM" id="SignalP"/>
    </source>
</evidence>
<name>A0ABV1V0C6_9ACTN</name>
<feature type="chain" id="PRO_5046160794" evidence="3">
    <location>
        <begin position="28"/>
        <end position="367"/>
    </location>
</feature>
<evidence type="ECO:0000313" key="5">
    <source>
        <dbReference type="EMBL" id="MER6616422.1"/>
    </source>
</evidence>
<dbReference type="PROSITE" id="PS51257">
    <property type="entry name" value="PROKAR_LIPOPROTEIN"/>
    <property type="match status" value="1"/>
</dbReference>
<dbReference type="PANTHER" id="PTHR30036">
    <property type="entry name" value="D-XYLOSE-BINDING PERIPLASMIC PROTEIN"/>
    <property type="match status" value="1"/>
</dbReference>
<protein>
    <submittedName>
        <fullName evidence="5">Substrate-binding domain-containing protein</fullName>
    </submittedName>
</protein>
<accession>A0ABV1V0C6</accession>
<dbReference type="InterPro" id="IPR028082">
    <property type="entry name" value="Peripla_BP_I"/>
</dbReference>
<proteinExistence type="predicted"/>
<evidence type="ECO:0000256" key="2">
    <source>
        <dbReference type="ARBA" id="ARBA00022729"/>
    </source>
</evidence>
<sequence length="367" mass="38666">MRTCLHRFAIMVAAVSMFVTLAGCGQADQPDVPHRKASDGGFTVGLLFPDNQATRYENFDGPLIEKKIAELCGACSVVDANAQGDVSTQRRQVDTMLVNGVDVLVLDRVDGPSLRRSVQKARDAGVPVIAYDRLADGPVSGYVSFNDYAVGRIQGEALLRGMGRRASGDRIVWLDATVPSSAWSTPRVEGALSVLKGKVDIAEEYTIGSLNEQDSYVAMSAAVVSLGPENVDGVYALNDVIAAGAIAALKNAHVTALPPVVGQDAELSAVQRIVKGEQYMTAYKPYGLQANAAAEMAVALGRGEKPHGISETTVGNATDKGIPAVLLEPVPVTANSIKNTVVKDGVYTVKQICTPKLAEACRKAGLL</sequence>
<dbReference type="EMBL" id="JBEPBX010000024">
    <property type="protein sequence ID" value="MER6616422.1"/>
    <property type="molecule type" value="Genomic_DNA"/>
</dbReference>
<gene>
    <name evidence="5" type="ORF">ABT276_24210</name>
</gene>
<comment type="subcellular location">
    <subcellularLocation>
        <location evidence="1">Cell envelope</location>
    </subcellularLocation>
</comment>
<feature type="signal peptide" evidence="3">
    <location>
        <begin position="1"/>
        <end position="27"/>
    </location>
</feature>
<keyword evidence="2 3" id="KW-0732">Signal</keyword>
<dbReference type="Gene3D" id="3.40.50.2300">
    <property type="match status" value="2"/>
</dbReference>
<dbReference type="SUPFAM" id="SSF53822">
    <property type="entry name" value="Periplasmic binding protein-like I"/>
    <property type="match status" value="1"/>
</dbReference>
<evidence type="ECO:0000256" key="1">
    <source>
        <dbReference type="ARBA" id="ARBA00004196"/>
    </source>
</evidence>
<dbReference type="InterPro" id="IPR050555">
    <property type="entry name" value="Bact_Solute-Bind_Prot2"/>
</dbReference>
<dbReference type="RefSeq" id="WP_351977793.1">
    <property type="nucleotide sequence ID" value="NZ_JBEPBX010000024.1"/>
</dbReference>
<dbReference type="Proteomes" id="UP001445472">
    <property type="component" value="Unassembled WGS sequence"/>
</dbReference>
<evidence type="ECO:0000313" key="6">
    <source>
        <dbReference type="Proteomes" id="UP001445472"/>
    </source>
</evidence>